<keyword evidence="15" id="KW-0100">Branched-chain amino acid biosynthesis</keyword>
<evidence type="ECO:0000256" key="11">
    <source>
        <dbReference type="ARBA" id="ARBA00022723"/>
    </source>
</evidence>
<accession>A0A0R2X6H3</accession>
<evidence type="ECO:0000256" key="15">
    <source>
        <dbReference type="ARBA" id="ARBA00023304"/>
    </source>
</evidence>
<dbReference type="InterPro" id="IPR004429">
    <property type="entry name" value="Isopropylmalate_DH"/>
</dbReference>
<comment type="catalytic activity">
    <reaction evidence="1">
        <text>(2R,3S)-3-isopropylmalate + NAD(+) = 4-methyl-2-oxopentanoate + CO2 + NADH</text>
        <dbReference type="Rhea" id="RHEA:32271"/>
        <dbReference type="ChEBI" id="CHEBI:16526"/>
        <dbReference type="ChEBI" id="CHEBI:17865"/>
        <dbReference type="ChEBI" id="CHEBI:35121"/>
        <dbReference type="ChEBI" id="CHEBI:57540"/>
        <dbReference type="ChEBI" id="CHEBI:57945"/>
        <dbReference type="EC" id="1.1.1.85"/>
    </reaction>
</comment>
<keyword evidence="9" id="KW-0432">Leucine biosynthesis</keyword>
<name>A0A0R2X6H3_9BACT</name>
<keyword evidence="10" id="KW-0028">Amino-acid biosynthesis</keyword>
<evidence type="ECO:0000259" key="18">
    <source>
        <dbReference type="SMART" id="SM01329"/>
    </source>
</evidence>
<sequence length="240" mass="25577">MAAGFDVLVVRELTGGLYFGQPKETTQTARGERAVDTMVYETHEIERVAEVAFRAAAHRKKRVTLADKANVLETSLLWRKVVRGVAAKHPSITLDFIYADNAAMQLVRDPARFDVLLCENLFGDMLSDQAAAVAGSLGMLPSASLGEGSFGLYEPAGGSAPDIAGKGVANPIAQILSLALLLEMSLGELEAAQSVRRAVAEAIREGWRTADVAGPTEKKVGTRAMAQEIARRVALGRGKS</sequence>
<feature type="domain" description="Isopropylmalate dehydrogenase-like" evidence="18">
    <location>
        <begin position="2"/>
        <end position="229"/>
    </location>
</feature>
<evidence type="ECO:0000256" key="16">
    <source>
        <dbReference type="ARBA" id="ARBA00030010"/>
    </source>
</evidence>
<comment type="cofactor">
    <cofactor evidence="3">
        <name>Mg(2+)</name>
        <dbReference type="ChEBI" id="CHEBI:18420"/>
    </cofactor>
</comment>
<keyword evidence="11" id="KW-0479">Metal-binding</keyword>
<dbReference type="Proteomes" id="UP000051220">
    <property type="component" value="Unassembled WGS sequence"/>
</dbReference>
<evidence type="ECO:0000256" key="10">
    <source>
        <dbReference type="ARBA" id="ARBA00022605"/>
    </source>
</evidence>
<dbReference type="PROSITE" id="PS00470">
    <property type="entry name" value="IDH_IMDH"/>
    <property type="match status" value="1"/>
</dbReference>
<dbReference type="GO" id="GO:0051287">
    <property type="term" value="F:NAD binding"/>
    <property type="evidence" value="ECO:0007669"/>
    <property type="project" value="InterPro"/>
</dbReference>
<dbReference type="UniPathway" id="UPA00048">
    <property type="reaction ID" value="UER00072"/>
</dbReference>
<comment type="cofactor">
    <cofactor evidence="2">
        <name>Mn(2+)</name>
        <dbReference type="ChEBI" id="CHEBI:29035"/>
    </cofactor>
</comment>
<evidence type="ECO:0000313" key="19">
    <source>
        <dbReference type="EMBL" id="KRP31705.1"/>
    </source>
</evidence>
<dbReference type="AlphaFoldDB" id="A0A0R2X6H3"/>
<evidence type="ECO:0000256" key="13">
    <source>
        <dbReference type="ARBA" id="ARBA00023002"/>
    </source>
</evidence>
<keyword evidence="12" id="KW-0460">Magnesium</keyword>
<comment type="caution">
    <text evidence="19">The sequence shown here is derived from an EMBL/GenBank/DDBJ whole genome shotgun (WGS) entry which is preliminary data.</text>
</comment>
<dbReference type="PANTHER" id="PTHR42979">
    <property type="entry name" value="3-ISOPROPYLMALATE DEHYDROGENASE"/>
    <property type="match status" value="1"/>
</dbReference>
<evidence type="ECO:0000256" key="17">
    <source>
        <dbReference type="ARBA" id="ARBA00033138"/>
    </source>
</evidence>
<evidence type="ECO:0000256" key="7">
    <source>
        <dbReference type="ARBA" id="ARBA00013101"/>
    </source>
</evidence>
<evidence type="ECO:0000256" key="14">
    <source>
        <dbReference type="ARBA" id="ARBA00023027"/>
    </source>
</evidence>
<evidence type="ECO:0000256" key="9">
    <source>
        <dbReference type="ARBA" id="ARBA00022430"/>
    </source>
</evidence>
<evidence type="ECO:0000256" key="12">
    <source>
        <dbReference type="ARBA" id="ARBA00022842"/>
    </source>
</evidence>
<dbReference type="GO" id="GO:0003862">
    <property type="term" value="F:3-isopropylmalate dehydrogenase activity"/>
    <property type="evidence" value="ECO:0007669"/>
    <property type="project" value="UniProtKB-EC"/>
</dbReference>
<evidence type="ECO:0000256" key="5">
    <source>
        <dbReference type="ARBA" id="ARBA00008319"/>
    </source>
</evidence>
<dbReference type="SMART" id="SM01329">
    <property type="entry name" value="Iso_dh"/>
    <property type="match status" value="1"/>
</dbReference>
<organism evidence="19 20">
    <name type="scientific">Verrucomicrobia subdivision 6 bacterium BACL9 MAG-120924-bin69</name>
    <dbReference type="NCBI Taxonomy" id="1655635"/>
    <lineage>
        <taxon>Bacteria</taxon>
        <taxon>Pseudomonadati</taxon>
        <taxon>Verrucomicrobiota</taxon>
        <taxon>Verrucomicrobiia</taxon>
        <taxon>Verrucomicrobiales</taxon>
        <taxon>Verrucomicrobia subdivision 6</taxon>
    </lineage>
</organism>
<keyword evidence="13" id="KW-0560">Oxidoreductase</keyword>
<evidence type="ECO:0000256" key="6">
    <source>
        <dbReference type="ARBA" id="ARBA00011738"/>
    </source>
</evidence>
<comment type="subunit">
    <text evidence="6">Homodimer.</text>
</comment>
<dbReference type="SUPFAM" id="SSF53659">
    <property type="entry name" value="Isocitrate/Isopropylmalate dehydrogenase-like"/>
    <property type="match status" value="1"/>
</dbReference>
<proteinExistence type="inferred from homology"/>
<protein>
    <recommendedName>
        <fullName evidence="8">3-isopropylmalate dehydrogenase</fullName>
        <ecNumber evidence="7">1.1.1.85</ecNumber>
    </recommendedName>
    <alternativeName>
        <fullName evidence="17">3-IPM-DH</fullName>
    </alternativeName>
    <alternativeName>
        <fullName evidence="16">Beta-IPM dehydrogenase</fullName>
    </alternativeName>
</protein>
<evidence type="ECO:0000256" key="8">
    <source>
        <dbReference type="ARBA" id="ARBA00019276"/>
    </source>
</evidence>
<comment type="similarity">
    <text evidence="5">Belongs to the isocitrate and isopropylmalate dehydrogenases family. LeuB type 1 subfamily.</text>
</comment>
<evidence type="ECO:0000256" key="2">
    <source>
        <dbReference type="ARBA" id="ARBA00001936"/>
    </source>
</evidence>
<dbReference type="Pfam" id="PF00180">
    <property type="entry name" value="Iso_dh"/>
    <property type="match status" value="1"/>
</dbReference>
<dbReference type="GO" id="GO:0005829">
    <property type="term" value="C:cytosol"/>
    <property type="evidence" value="ECO:0007669"/>
    <property type="project" value="TreeGrafter"/>
</dbReference>
<dbReference type="GO" id="GO:0009098">
    <property type="term" value="P:L-leucine biosynthetic process"/>
    <property type="evidence" value="ECO:0007669"/>
    <property type="project" value="UniProtKB-UniPathway"/>
</dbReference>
<evidence type="ECO:0000256" key="4">
    <source>
        <dbReference type="ARBA" id="ARBA00004762"/>
    </source>
</evidence>
<dbReference type="Gene3D" id="3.40.718.10">
    <property type="entry name" value="Isopropylmalate Dehydrogenase"/>
    <property type="match status" value="1"/>
</dbReference>
<dbReference type="EMBL" id="LIDN01000413">
    <property type="protein sequence ID" value="KRP31705.1"/>
    <property type="molecule type" value="Genomic_DNA"/>
</dbReference>
<gene>
    <name evidence="19" type="ORF">ABS33_08120</name>
</gene>
<keyword evidence="14" id="KW-0520">NAD</keyword>
<evidence type="ECO:0000313" key="20">
    <source>
        <dbReference type="Proteomes" id="UP000051220"/>
    </source>
</evidence>
<dbReference type="InterPro" id="IPR019818">
    <property type="entry name" value="IsoCit/isopropylmalate_DH_CS"/>
</dbReference>
<comment type="pathway">
    <text evidence="4">Amino-acid biosynthesis; L-leucine biosynthesis; L-leucine from 3-methyl-2-oxobutanoate: step 3/4.</text>
</comment>
<reference evidence="19 20" key="1">
    <citation type="submission" date="2015-10" db="EMBL/GenBank/DDBJ databases">
        <title>Metagenome-Assembled Genomes uncover a global brackish microbiome.</title>
        <authorList>
            <person name="Hugerth L.W."/>
            <person name="Larsson J."/>
            <person name="Alneberg J."/>
            <person name="Lindh M.V."/>
            <person name="Legrand C."/>
            <person name="Pinhassi J."/>
            <person name="Andersson A.F."/>
        </authorList>
    </citation>
    <scope>NUCLEOTIDE SEQUENCE [LARGE SCALE GENOMIC DNA]</scope>
    <source>
        <strain evidence="19">BACL9 MAG-120924-bin69</strain>
    </source>
</reference>
<evidence type="ECO:0000256" key="3">
    <source>
        <dbReference type="ARBA" id="ARBA00001946"/>
    </source>
</evidence>
<evidence type="ECO:0000256" key="1">
    <source>
        <dbReference type="ARBA" id="ARBA00000624"/>
    </source>
</evidence>
<dbReference type="PANTHER" id="PTHR42979:SF1">
    <property type="entry name" value="3-ISOPROPYLMALATE DEHYDROGENASE"/>
    <property type="match status" value="1"/>
</dbReference>
<dbReference type="EC" id="1.1.1.85" evidence="7"/>
<dbReference type="GO" id="GO:0000287">
    <property type="term" value="F:magnesium ion binding"/>
    <property type="evidence" value="ECO:0007669"/>
    <property type="project" value="InterPro"/>
</dbReference>
<dbReference type="InterPro" id="IPR024084">
    <property type="entry name" value="IsoPropMal-DH-like_dom"/>
</dbReference>